<reference evidence="1 2" key="1">
    <citation type="journal article" date="2011" name="Microbiology">
        <title>The Pseudomonas aeruginosa generalized transducing phage phiPA3 is a new member of the phiKZ-like group of 'jumbo' phages, and infects model laboratory strains and clinical isolates from cystic fibrosis patients.</title>
        <authorList>
            <person name="Monson R."/>
            <person name="Foulds I."/>
            <person name="Foweraker J."/>
            <person name="Welch M."/>
            <person name="Salmond G.P."/>
        </authorList>
    </citation>
    <scope>NUCLEOTIDE SEQUENCE [LARGE SCALE GENOMIC DNA]</scope>
</reference>
<evidence type="ECO:0000313" key="2">
    <source>
        <dbReference type="Proteomes" id="UP000008388"/>
    </source>
</evidence>
<evidence type="ECO:0000313" key="1">
    <source>
        <dbReference type="EMBL" id="AEH03703.1"/>
    </source>
</evidence>
<proteinExistence type="predicted"/>
<keyword evidence="2" id="KW-1185">Reference proteome</keyword>
<dbReference type="GeneID" id="26643808"/>
<name>F8SJB6_BPPA3</name>
<organism evidence="1 2">
    <name type="scientific">Pseudomonas phage PhiPA3</name>
    <name type="common">Pseudomonas aeruginosa phage PhiPA3</name>
    <dbReference type="NCBI Taxonomy" id="998086"/>
    <lineage>
        <taxon>Viruses</taxon>
        <taxon>Duplodnaviria</taxon>
        <taxon>Heunggongvirae</taxon>
        <taxon>Uroviricota</taxon>
        <taxon>Caudoviricetes</taxon>
        <taxon>Chimalliviridae</taxon>
        <taxon>Miltoncavirus</taxon>
        <taxon>Miltoncavirus PhiPA3</taxon>
    </lineage>
</organism>
<protein>
    <submittedName>
        <fullName evidence="1">Uncharacterized protein 280</fullName>
    </submittedName>
</protein>
<dbReference type="EMBL" id="HQ630627">
    <property type="protein sequence ID" value="AEH03703.1"/>
    <property type="molecule type" value="Genomic_DNA"/>
</dbReference>
<dbReference type="Proteomes" id="UP000008388">
    <property type="component" value="Segment"/>
</dbReference>
<sequence length="102" mass="11857">MRINDDMGYGNLIDFPEEKFMKAGELVLIRKRTAYAGETPIGLYQVAEDCSLPRRYEGEVRADLVWSAKDNENRMLIEDVENLVEQGKLKPVEHTSIYYRDE</sequence>
<organismHost>
    <name type="scientific">Pseudomonas aeruginosa</name>
    <dbReference type="NCBI Taxonomy" id="287"/>
</organismHost>
<dbReference type="RefSeq" id="YP_009217359.1">
    <property type="nucleotide sequence ID" value="NC_028999.1"/>
</dbReference>
<gene>
    <name evidence="1" type="primary">280</name>
</gene>
<accession>F8SJB6</accession>
<dbReference type="KEGG" id="vg:26643808"/>